<gene>
    <name evidence="1" type="ORF">H2LOC_008570</name>
</gene>
<organism evidence="1 2">
    <name type="scientific">Methylocystis heyeri</name>
    <dbReference type="NCBI Taxonomy" id="391905"/>
    <lineage>
        <taxon>Bacteria</taxon>
        <taxon>Pseudomonadati</taxon>
        <taxon>Pseudomonadota</taxon>
        <taxon>Alphaproteobacteria</taxon>
        <taxon>Hyphomicrobiales</taxon>
        <taxon>Methylocystaceae</taxon>
        <taxon>Methylocystis</taxon>
    </lineage>
</organism>
<evidence type="ECO:0000313" key="1">
    <source>
        <dbReference type="EMBL" id="QGM47999.1"/>
    </source>
</evidence>
<accession>A0A6B8KK98</accession>
<protein>
    <submittedName>
        <fullName evidence="1">Uncharacterized protein</fullName>
    </submittedName>
</protein>
<sequence length="60" mass="6865">MEQASIPEYARQLYEAHGDKAIAEAAQKAATLEKEGRREEAQTWRRIEEALKEMRGPPHS</sequence>
<proteinExistence type="predicted"/>
<dbReference type="KEGG" id="mhey:H2LOC_008570"/>
<evidence type="ECO:0000313" key="2">
    <source>
        <dbReference type="Proteomes" id="UP000309061"/>
    </source>
</evidence>
<reference evidence="1 2" key="1">
    <citation type="submission" date="2019-11" db="EMBL/GenBank/DDBJ databases">
        <title>The genome sequence of Methylocystis heyeri.</title>
        <authorList>
            <person name="Oshkin I.Y."/>
            <person name="Miroshnikov K."/>
            <person name="Dedysh S.N."/>
        </authorList>
    </citation>
    <scope>NUCLEOTIDE SEQUENCE [LARGE SCALE GENOMIC DNA]</scope>
    <source>
        <strain evidence="1 2">H2</strain>
    </source>
</reference>
<dbReference type="AlphaFoldDB" id="A0A6B8KK98"/>
<dbReference type="Proteomes" id="UP000309061">
    <property type="component" value="Chromosome"/>
</dbReference>
<dbReference type="EMBL" id="CP046052">
    <property type="protein sequence ID" value="QGM47999.1"/>
    <property type="molecule type" value="Genomic_DNA"/>
</dbReference>
<name>A0A6B8KK98_9HYPH</name>
<keyword evidence="2" id="KW-1185">Reference proteome</keyword>